<gene>
    <name evidence="1" type="ORF">AYBTSS11_LOCUS4745</name>
</gene>
<organism evidence="1 2">
    <name type="scientific">Sphenostylis stenocarpa</name>
    <dbReference type="NCBI Taxonomy" id="92480"/>
    <lineage>
        <taxon>Eukaryota</taxon>
        <taxon>Viridiplantae</taxon>
        <taxon>Streptophyta</taxon>
        <taxon>Embryophyta</taxon>
        <taxon>Tracheophyta</taxon>
        <taxon>Spermatophyta</taxon>
        <taxon>Magnoliopsida</taxon>
        <taxon>eudicotyledons</taxon>
        <taxon>Gunneridae</taxon>
        <taxon>Pentapetalae</taxon>
        <taxon>rosids</taxon>
        <taxon>fabids</taxon>
        <taxon>Fabales</taxon>
        <taxon>Fabaceae</taxon>
        <taxon>Papilionoideae</taxon>
        <taxon>50 kb inversion clade</taxon>
        <taxon>NPAAA clade</taxon>
        <taxon>indigoferoid/millettioid clade</taxon>
        <taxon>Phaseoleae</taxon>
        <taxon>Sphenostylis</taxon>
    </lineage>
</organism>
<protein>
    <submittedName>
        <fullName evidence="1">Uncharacterized protein</fullName>
    </submittedName>
</protein>
<sequence>MRACDALSVLHYPLLWGTGCVQVLDATCPVAVPVLWFNNRRNIEAIGEVDLVDVESAGFVQRELHESNGRSGVVASTFDGGAAVTGDARKVVGFGVGTVGPSPYSTGPIRGHTERLGLPWLKGEADRGEELRSCNVRKNGWPDSIATFIDNRKCGGRI</sequence>
<name>A0AA86S7H1_9FABA</name>
<evidence type="ECO:0000313" key="2">
    <source>
        <dbReference type="Proteomes" id="UP001189624"/>
    </source>
</evidence>
<evidence type="ECO:0000313" key="1">
    <source>
        <dbReference type="EMBL" id="CAJ1930407.1"/>
    </source>
</evidence>
<proteinExistence type="predicted"/>
<dbReference type="Gramene" id="rna-AYBTSS11_LOCUS4745">
    <property type="protein sequence ID" value="CAJ1930407.1"/>
    <property type="gene ID" value="gene-AYBTSS11_LOCUS4745"/>
</dbReference>
<accession>A0AA86S7H1</accession>
<dbReference type="AlphaFoldDB" id="A0AA86S7H1"/>
<reference evidence="1" key="1">
    <citation type="submission" date="2023-10" db="EMBL/GenBank/DDBJ databases">
        <authorList>
            <person name="Domelevo Entfellner J.-B."/>
        </authorList>
    </citation>
    <scope>NUCLEOTIDE SEQUENCE</scope>
</reference>
<dbReference type="Proteomes" id="UP001189624">
    <property type="component" value="Chromosome 2"/>
</dbReference>
<dbReference type="EMBL" id="OY731399">
    <property type="protein sequence ID" value="CAJ1930407.1"/>
    <property type="molecule type" value="Genomic_DNA"/>
</dbReference>
<keyword evidence="2" id="KW-1185">Reference proteome</keyword>
<dbReference type="PROSITE" id="PS51257">
    <property type="entry name" value="PROKAR_LIPOPROTEIN"/>
    <property type="match status" value="1"/>
</dbReference>